<evidence type="ECO:0000313" key="2">
    <source>
        <dbReference type="Proteomes" id="UP001066276"/>
    </source>
</evidence>
<dbReference type="Proteomes" id="UP001066276">
    <property type="component" value="Chromosome 4_2"/>
</dbReference>
<organism evidence="1 2">
    <name type="scientific">Pleurodeles waltl</name>
    <name type="common">Iberian ribbed newt</name>
    <dbReference type="NCBI Taxonomy" id="8319"/>
    <lineage>
        <taxon>Eukaryota</taxon>
        <taxon>Metazoa</taxon>
        <taxon>Chordata</taxon>
        <taxon>Craniata</taxon>
        <taxon>Vertebrata</taxon>
        <taxon>Euteleostomi</taxon>
        <taxon>Amphibia</taxon>
        <taxon>Batrachia</taxon>
        <taxon>Caudata</taxon>
        <taxon>Salamandroidea</taxon>
        <taxon>Salamandridae</taxon>
        <taxon>Pleurodelinae</taxon>
        <taxon>Pleurodeles</taxon>
    </lineage>
</organism>
<reference evidence="1" key="1">
    <citation type="journal article" date="2022" name="bioRxiv">
        <title>Sequencing and chromosome-scale assembly of the giantPleurodeles waltlgenome.</title>
        <authorList>
            <person name="Brown T."/>
            <person name="Elewa A."/>
            <person name="Iarovenko S."/>
            <person name="Subramanian E."/>
            <person name="Araus A.J."/>
            <person name="Petzold A."/>
            <person name="Susuki M."/>
            <person name="Suzuki K.-i.T."/>
            <person name="Hayashi T."/>
            <person name="Toyoda A."/>
            <person name="Oliveira C."/>
            <person name="Osipova E."/>
            <person name="Leigh N.D."/>
            <person name="Simon A."/>
            <person name="Yun M.H."/>
        </authorList>
    </citation>
    <scope>NUCLEOTIDE SEQUENCE</scope>
    <source>
        <strain evidence="1">20211129_DDA</strain>
        <tissue evidence="1">Liver</tissue>
    </source>
</reference>
<gene>
    <name evidence="1" type="ORF">NDU88_001390</name>
</gene>
<dbReference type="AlphaFoldDB" id="A0AAV7SAT6"/>
<keyword evidence="2" id="KW-1185">Reference proteome</keyword>
<protein>
    <submittedName>
        <fullName evidence="1">Uncharacterized protein</fullName>
    </submittedName>
</protein>
<evidence type="ECO:0000313" key="1">
    <source>
        <dbReference type="EMBL" id="KAJ1160900.1"/>
    </source>
</evidence>
<sequence>MENPSCGQFIPGILGRRCNVQVWLQELLDSSERIGTRMTIWRDARVGSVNAVPKLKFDLSFFECGTASTRSSTLVLESTVVSWR</sequence>
<dbReference type="EMBL" id="JANPWB010000008">
    <property type="protein sequence ID" value="KAJ1160900.1"/>
    <property type="molecule type" value="Genomic_DNA"/>
</dbReference>
<accession>A0AAV7SAT6</accession>
<name>A0AAV7SAT6_PLEWA</name>
<proteinExistence type="predicted"/>
<comment type="caution">
    <text evidence="1">The sequence shown here is derived from an EMBL/GenBank/DDBJ whole genome shotgun (WGS) entry which is preliminary data.</text>
</comment>